<dbReference type="EMBL" id="JXIG01000621">
    <property type="protein sequence ID" value="KIT97598.1"/>
    <property type="molecule type" value="Genomic_DNA"/>
</dbReference>
<reference evidence="8 9" key="3">
    <citation type="submission" date="2018-06" db="EMBL/GenBank/DDBJ databases">
        <authorList>
            <consortium name="Pathogen Informatics"/>
            <person name="Doyle S."/>
        </authorList>
    </citation>
    <scope>NUCLEOTIDE SEQUENCE [LARGE SCALE GENOMIC DNA]</scope>
    <source>
        <strain evidence="5 9">NCTC6133</strain>
        <strain evidence="4 8">NCTC7972</strain>
    </source>
</reference>
<organism evidence="5 9">
    <name type="scientific">Staphylococcus aureus</name>
    <dbReference type="NCBI Taxonomy" id="1280"/>
    <lineage>
        <taxon>Bacteria</taxon>
        <taxon>Bacillati</taxon>
        <taxon>Bacillota</taxon>
        <taxon>Bacilli</taxon>
        <taxon>Bacillales</taxon>
        <taxon>Staphylococcaceae</taxon>
        <taxon>Staphylococcus</taxon>
    </lineage>
</organism>
<accession>A0A0D1HTX7</accession>
<evidence type="ECO:0000313" key="4">
    <source>
        <dbReference type="EMBL" id="SUK14539.1"/>
    </source>
</evidence>
<gene>
    <name evidence="3" type="ORF">CV021_17535</name>
    <name evidence="5" type="ORF">NCTC6133_02347</name>
    <name evidence="4" type="ORF">NCTC7972_00175</name>
    <name evidence="2" type="ORF">QU38_04630</name>
</gene>
<dbReference type="Proteomes" id="UP000032274">
    <property type="component" value="Unassembled WGS sequence"/>
</dbReference>
<feature type="region of interest" description="Disordered" evidence="1">
    <location>
        <begin position="96"/>
        <end position="140"/>
    </location>
</feature>
<accession>A0A2S6D0B7</accession>
<dbReference type="EMBL" id="UHAP01000001">
    <property type="protein sequence ID" value="SUK53081.1"/>
    <property type="molecule type" value="Genomic_DNA"/>
</dbReference>
<evidence type="ECO:0000313" key="6">
    <source>
        <dbReference type="Proteomes" id="UP000032274"/>
    </source>
</evidence>
<evidence type="ECO:0000313" key="7">
    <source>
        <dbReference type="Proteomes" id="UP000238775"/>
    </source>
</evidence>
<evidence type="ECO:0000256" key="1">
    <source>
        <dbReference type="SAM" id="MobiDB-lite"/>
    </source>
</evidence>
<evidence type="ECO:0000313" key="3">
    <source>
        <dbReference type="EMBL" id="PPJ68433.1"/>
    </source>
</evidence>
<dbReference type="AlphaFoldDB" id="A0A0D1HTX7"/>
<reference evidence="3 7" key="2">
    <citation type="submission" date="2017-11" db="EMBL/GenBank/DDBJ databases">
        <authorList>
            <person name="Founou R.C."/>
            <person name="Founou L."/>
            <person name="Allam M."/>
            <person name="Ismail A."/>
            <person name="Essack S.Y."/>
        </authorList>
    </citation>
    <scope>NUCLEOTIDE SEQUENCE [LARGE SCALE GENOMIC DNA]</scope>
    <source>
        <strain evidence="3 7">G703N2B1</strain>
    </source>
</reference>
<dbReference type="EMBL" id="UHAI01000002">
    <property type="protein sequence ID" value="SUK14539.1"/>
    <property type="molecule type" value="Genomic_DNA"/>
</dbReference>
<feature type="compositionally biased region" description="Basic and acidic residues" evidence="1">
    <location>
        <begin position="96"/>
        <end position="111"/>
    </location>
</feature>
<name>A0A0D1HTX7_STAAU</name>
<dbReference type="RefSeq" id="WP_001051855.1">
    <property type="nucleotide sequence ID" value="NZ_BAABRD010000004.1"/>
</dbReference>
<evidence type="ECO:0000313" key="8">
    <source>
        <dbReference type="Proteomes" id="UP000254224"/>
    </source>
</evidence>
<feature type="compositionally biased region" description="Basic and acidic residues" evidence="1">
    <location>
        <begin position="124"/>
        <end position="140"/>
    </location>
</feature>
<evidence type="ECO:0000313" key="9">
    <source>
        <dbReference type="Proteomes" id="UP000255091"/>
    </source>
</evidence>
<evidence type="ECO:0000313" key="5">
    <source>
        <dbReference type="EMBL" id="SUK53081.1"/>
    </source>
</evidence>
<sequence length="140" mass="15719">MAKGNLFKAILGIGGAVAAVLVTRKDSRDKLKAEYNKYKQDPQSYKDNAKDKATQLGTIANETIKEVKTNPKEYANRLKNNPKAFFEEEKSKFTEFDNKTDESIEKGKFDDEGGAAPNNNLRIVTEEDLKKNKNALSDKE</sequence>
<proteinExistence type="predicted"/>
<dbReference type="Proteomes" id="UP000254224">
    <property type="component" value="Unassembled WGS sequence"/>
</dbReference>
<dbReference type="Proteomes" id="UP000255091">
    <property type="component" value="Unassembled WGS sequence"/>
</dbReference>
<reference evidence="2 6" key="1">
    <citation type="submission" date="2015-01" db="EMBL/GenBank/DDBJ databases">
        <title>Characterization of Swiss Staphylococcus aureus strains involved in food poisoning.</title>
        <authorList>
            <person name="Crovadore J."/>
            <person name="Chablais R."/>
            <person name="Tonacini J."/>
            <person name="Schnyder B."/>
            <person name="Lefort F."/>
        </authorList>
    </citation>
    <scope>NUCLEOTIDE SEQUENCE [LARGE SCALE GENOMIC DNA]</scope>
    <source>
        <strain evidence="2 6">SA-120</strain>
    </source>
</reference>
<evidence type="ECO:0000313" key="2">
    <source>
        <dbReference type="EMBL" id="KIT97598.1"/>
    </source>
</evidence>
<dbReference type="EMBL" id="PGWZ01000733">
    <property type="protein sequence ID" value="PPJ68433.1"/>
    <property type="molecule type" value="Genomic_DNA"/>
</dbReference>
<protein>
    <submittedName>
        <fullName evidence="5">Putative staphylococcal protein</fullName>
    </submittedName>
    <submittedName>
        <fullName evidence="3">YtxH domain-containing protein</fullName>
    </submittedName>
</protein>
<dbReference type="Proteomes" id="UP000238775">
    <property type="component" value="Unassembled WGS sequence"/>
</dbReference>